<feature type="domain" description="G" evidence="4">
    <location>
        <begin position="508"/>
        <end position="606"/>
    </location>
</feature>
<dbReference type="InterPro" id="IPR006073">
    <property type="entry name" value="GTP-bd"/>
</dbReference>
<evidence type="ECO:0000256" key="2">
    <source>
        <dbReference type="ARBA" id="ARBA00023134"/>
    </source>
</evidence>
<evidence type="ECO:0000256" key="1">
    <source>
        <dbReference type="ARBA" id="ARBA00022741"/>
    </source>
</evidence>
<dbReference type="HAMAP" id="MF_00379">
    <property type="entry name" value="GTPase_MnmE"/>
    <property type="match status" value="1"/>
</dbReference>
<evidence type="ECO:0000313" key="8">
    <source>
        <dbReference type="Proteomes" id="UP000572817"/>
    </source>
</evidence>
<dbReference type="OrthoDB" id="188276at2759"/>
<dbReference type="GO" id="GO:0002098">
    <property type="term" value="P:tRNA wobble uridine modification"/>
    <property type="evidence" value="ECO:0007669"/>
    <property type="project" value="TreeGrafter"/>
</dbReference>
<accession>A0A8H4IMU5</accession>
<dbReference type="Proteomes" id="UP000572817">
    <property type="component" value="Unassembled WGS sequence"/>
</dbReference>
<feature type="domain" description="GTP-binding protein TrmE N-terminal" evidence="5">
    <location>
        <begin position="273"/>
        <end position="405"/>
    </location>
</feature>
<dbReference type="GO" id="GO:0030488">
    <property type="term" value="P:tRNA methylation"/>
    <property type="evidence" value="ECO:0007669"/>
    <property type="project" value="TreeGrafter"/>
</dbReference>
<dbReference type="GO" id="GO:0003924">
    <property type="term" value="F:GTPase activity"/>
    <property type="evidence" value="ECO:0007669"/>
    <property type="project" value="InterPro"/>
</dbReference>
<dbReference type="SUPFAM" id="SSF52540">
    <property type="entry name" value="P-loop containing nucleoside triphosphate hydrolases"/>
    <property type="match status" value="1"/>
</dbReference>
<feature type="signal peptide" evidence="3">
    <location>
        <begin position="1"/>
        <end position="18"/>
    </location>
</feature>
<dbReference type="InterPro" id="IPR031168">
    <property type="entry name" value="G_TrmE"/>
</dbReference>
<gene>
    <name evidence="7" type="ORF">GTA08_BOTSDO07864</name>
</gene>
<evidence type="ECO:0000259" key="6">
    <source>
        <dbReference type="Pfam" id="PF12631"/>
    </source>
</evidence>
<dbReference type="Pfam" id="PF01926">
    <property type="entry name" value="MMR_HSR1"/>
    <property type="match status" value="1"/>
</dbReference>
<comment type="caution">
    <text evidence="7">The sequence shown here is derived from an EMBL/GenBank/DDBJ whole genome shotgun (WGS) entry which is preliminary data.</text>
</comment>
<dbReference type="InterPro" id="IPR027417">
    <property type="entry name" value="P-loop_NTPase"/>
</dbReference>
<dbReference type="AlphaFoldDB" id="A0A8H4IMU5"/>
<evidence type="ECO:0000313" key="7">
    <source>
        <dbReference type="EMBL" id="KAF4304415.1"/>
    </source>
</evidence>
<dbReference type="Gene3D" id="1.20.120.430">
    <property type="entry name" value="tRNA modification GTPase MnmE domain 2"/>
    <property type="match status" value="2"/>
</dbReference>
<dbReference type="PANTHER" id="PTHR42714">
    <property type="entry name" value="TRNA MODIFICATION GTPASE GTPBP3"/>
    <property type="match status" value="1"/>
</dbReference>
<dbReference type="InterPro" id="IPR018948">
    <property type="entry name" value="GTP-bd_TrmE_N"/>
</dbReference>
<dbReference type="GO" id="GO:0005739">
    <property type="term" value="C:mitochondrion"/>
    <property type="evidence" value="ECO:0007669"/>
    <property type="project" value="TreeGrafter"/>
</dbReference>
<dbReference type="GO" id="GO:0005525">
    <property type="term" value="F:GTP binding"/>
    <property type="evidence" value="ECO:0007669"/>
    <property type="project" value="UniProtKB-KW"/>
</dbReference>
<dbReference type="CDD" id="cd14858">
    <property type="entry name" value="TrmE_N"/>
    <property type="match status" value="1"/>
</dbReference>
<dbReference type="InterPro" id="IPR027368">
    <property type="entry name" value="MnmE_dom2"/>
</dbReference>
<evidence type="ECO:0000259" key="4">
    <source>
        <dbReference type="Pfam" id="PF01926"/>
    </source>
</evidence>
<dbReference type="InterPro" id="IPR025867">
    <property type="entry name" value="MnmE_helical"/>
</dbReference>
<feature type="domain" description="MnmE helical" evidence="6">
    <location>
        <begin position="408"/>
        <end position="806"/>
    </location>
</feature>
<dbReference type="Gene3D" id="3.30.1360.120">
    <property type="entry name" value="Probable tRNA modification gtpase trme, domain 1"/>
    <property type="match status" value="1"/>
</dbReference>
<evidence type="ECO:0000256" key="3">
    <source>
        <dbReference type="SAM" id="SignalP"/>
    </source>
</evidence>
<dbReference type="InterPro" id="IPR004520">
    <property type="entry name" value="GTPase_MnmE"/>
</dbReference>
<sequence length="809" mass="85741">MQLKTIVVASAFAGFVSAQRPSNASICDYYTTVLFKNNTAENQLAQLTFLVNTIVIGNYTKPTIEGITWPDISVPGILTNGTIDGKNVSLLPYFDGRHASINTSGRASAKVSFLDGGSAAPLLENKPSNGNTNSRQHKLLTHLYSFFGALLGCSLQSADAGAAFPVYAGNPSQHAVHKFMDVSSAEFTYFINTVALAARSFGVADEDVQLVGKTLNDTFGQKCSGDVVVVPGQEAASQAICLGAGAIAPWHSAQPKSASYLHSSAVASSDEPTIYALSTAPGRAAIAVIRISGPACVDIYHSLCPGKPLPQLRHAALRTLYDPTAPSLPAPSAILDHALVLFFRGPSSVTGEDLLELHVHGGPAIVRAVLSAIPRTSPVSTTSLPPSIRYAEPGEFTRRAYLNSRLSLPQVEALGDTLTASTEQQRLLSVRGTSSGLAARYDGWARALLYARGELEALIDFAEDQHFDESPAQLAASVGAQVRDLKRSIDAHAANAVRGELLRSGIGVALLGEPNAGKSSLLNRVVGREAAIVSQERGTTRDVVETGVDLGGWFCRIGDTAGLRGKGERERGGDVVGAVELEGIRRAKERAMGSDVVVCVFSIEDEGSTGRPELSLSPEVVETARECMLQGGQVMAIVNKSDIIPAGDRAGHQDWYLSAIQKELDLPRERIHLISCKDAASPPSSSPTPDPGNLQAFLSGLISVFKEMTTPIVPELDGITAPDTSIWQESLGATERQRVLLEECSAHLEDFLQEVEEGKHEMDGELDIVLAAESLRAAATCLAKITGKGEAGDVEEVLGVVFEKFCVGK</sequence>
<keyword evidence="8" id="KW-1185">Reference proteome</keyword>
<name>A0A8H4IMU5_9PEZI</name>
<dbReference type="Pfam" id="PF12631">
    <property type="entry name" value="MnmE_helical"/>
    <property type="match status" value="1"/>
</dbReference>
<keyword evidence="1" id="KW-0547">Nucleotide-binding</keyword>
<dbReference type="CDD" id="cd04164">
    <property type="entry name" value="trmE"/>
    <property type="match status" value="1"/>
</dbReference>
<dbReference type="PANTHER" id="PTHR42714:SF2">
    <property type="entry name" value="TRNA MODIFICATION GTPASE GTPBP3, MITOCHONDRIAL"/>
    <property type="match status" value="1"/>
</dbReference>
<dbReference type="InterPro" id="IPR027266">
    <property type="entry name" value="TrmE/GcvT-like"/>
</dbReference>
<feature type="chain" id="PRO_5034971248" evidence="3">
    <location>
        <begin position="19"/>
        <end position="809"/>
    </location>
</feature>
<keyword evidence="3" id="KW-0732">Signal</keyword>
<reference evidence="7" key="1">
    <citation type="submission" date="2020-04" db="EMBL/GenBank/DDBJ databases">
        <title>Genome Assembly and Annotation of Botryosphaeria dothidea sdau 11-99, a Latent Pathogen of Apple Fruit Ring Rot in China.</title>
        <authorList>
            <person name="Yu C."/>
            <person name="Diao Y."/>
            <person name="Lu Q."/>
            <person name="Zhao J."/>
            <person name="Cui S."/>
            <person name="Peng C."/>
            <person name="He B."/>
            <person name="Liu H."/>
        </authorList>
    </citation>
    <scope>NUCLEOTIDE SEQUENCE [LARGE SCALE GENOMIC DNA]</scope>
    <source>
        <strain evidence="7">Sdau11-99</strain>
    </source>
</reference>
<protein>
    <submittedName>
        <fullName evidence="7">tRNA modification GTPase mss1, mitochondrial</fullName>
    </submittedName>
</protein>
<dbReference type="Gene3D" id="3.40.50.300">
    <property type="entry name" value="P-loop containing nucleotide triphosphate hydrolases"/>
    <property type="match status" value="1"/>
</dbReference>
<organism evidence="7 8">
    <name type="scientific">Botryosphaeria dothidea</name>
    <dbReference type="NCBI Taxonomy" id="55169"/>
    <lineage>
        <taxon>Eukaryota</taxon>
        <taxon>Fungi</taxon>
        <taxon>Dikarya</taxon>
        <taxon>Ascomycota</taxon>
        <taxon>Pezizomycotina</taxon>
        <taxon>Dothideomycetes</taxon>
        <taxon>Dothideomycetes incertae sedis</taxon>
        <taxon>Botryosphaeriales</taxon>
        <taxon>Botryosphaeriaceae</taxon>
        <taxon>Botryosphaeria</taxon>
    </lineage>
</organism>
<proteinExistence type="inferred from homology"/>
<dbReference type="Pfam" id="PF10396">
    <property type="entry name" value="TrmE_N"/>
    <property type="match status" value="1"/>
</dbReference>
<dbReference type="SUPFAM" id="SSF116878">
    <property type="entry name" value="TrmE connector domain"/>
    <property type="match status" value="1"/>
</dbReference>
<dbReference type="SUPFAM" id="SSF103025">
    <property type="entry name" value="Folate-binding domain"/>
    <property type="match status" value="1"/>
</dbReference>
<dbReference type="EMBL" id="WWBZ02000051">
    <property type="protein sequence ID" value="KAF4304415.1"/>
    <property type="molecule type" value="Genomic_DNA"/>
</dbReference>
<evidence type="ECO:0000259" key="5">
    <source>
        <dbReference type="Pfam" id="PF10396"/>
    </source>
</evidence>
<keyword evidence="2" id="KW-0342">GTP-binding</keyword>